<sequence length="573" mass="64767">MSSQLKDLVATEVRDFSSQYGNEVSISYTASNLAGPCRIYPKYGDYTQSCVFRTYGDWWHRAPSAREGFRRTPPDFCSQDYIELAFPEKIYPLEVRIYETYNPGCVVRILACDYDGETDVDTGLCRCRWKTLWSGSPSRVAPVARVFSPPLAPCPFPTDLLRIEVCHDMCDYYTNLDAVYVRGTSMCDYYTNLDTVIVKRTSDPPLDVTTATNNCQSLPPADSEPTQSDSGLFSLLPDEVIQLILSLLDLLSLCCVAQTCRLLYQHSYDSLQYTELNLQPFWTQIDDCALKSLLGRSHFLQRFNLSWCHGNLLTETAFTMFMEGCGTSLRCLYLASCNFVSHDSLSSISEYCPNLAELDLSSCTHIDQERFDALARLTKLEYLNLYRTHIEQEAITSIIRSCLKLQHLNLGSANCIQSYDDVLYELGTHSKQLVSLDLWRSRTVTDEGLKHLSLGCPDLQEIDLGWCPGIKSQSGSIQTLVVRCYKLRKLFLTANRTVCDEDLIAIATHSRDLEQLDILGTLQVSGTVATRLLQSCSKLVFFDVSFCSGISDVMLYSWAQMFPQVSVKKSFQQ</sequence>
<dbReference type="AlphaFoldDB" id="A0A9D4FFV2"/>
<dbReference type="Pfam" id="PF12937">
    <property type="entry name" value="F-box-like"/>
    <property type="match status" value="1"/>
</dbReference>
<dbReference type="Gene3D" id="1.20.1280.50">
    <property type="match status" value="1"/>
</dbReference>
<feature type="domain" description="F-box" evidence="2">
    <location>
        <begin position="230"/>
        <end position="276"/>
    </location>
</feature>
<dbReference type="Proteomes" id="UP000828390">
    <property type="component" value="Unassembled WGS sequence"/>
</dbReference>
<dbReference type="InterPro" id="IPR001810">
    <property type="entry name" value="F-box_dom"/>
</dbReference>
<dbReference type="GO" id="GO:0019005">
    <property type="term" value="C:SCF ubiquitin ligase complex"/>
    <property type="evidence" value="ECO:0007669"/>
    <property type="project" value="TreeGrafter"/>
</dbReference>
<dbReference type="PANTHER" id="PTHR13318:SF152">
    <property type="entry name" value="F-BOX_LRR-REPEAT PROTEIN 4"/>
    <property type="match status" value="1"/>
</dbReference>
<gene>
    <name evidence="3" type="ORF">DPMN_149443</name>
</gene>
<dbReference type="GO" id="GO:0031146">
    <property type="term" value="P:SCF-dependent proteasomal ubiquitin-dependent protein catabolic process"/>
    <property type="evidence" value="ECO:0007669"/>
    <property type="project" value="TreeGrafter"/>
</dbReference>
<accession>A0A9D4FFV2</accession>
<dbReference type="SMART" id="SM00367">
    <property type="entry name" value="LRR_CC"/>
    <property type="match status" value="8"/>
</dbReference>
<dbReference type="FunFam" id="3.80.10.10:FF:000152">
    <property type="entry name" value="F-box/LRR-repeat protein 4 isoform X1"/>
    <property type="match status" value="1"/>
</dbReference>
<evidence type="ECO:0000313" key="4">
    <source>
        <dbReference type="Proteomes" id="UP000828390"/>
    </source>
</evidence>
<evidence type="ECO:0000256" key="1">
    <source>
        <dbReference type="ARBA" id="ARBA00022786"/>
    </source>
</evidence>
<comment type="caution">
    <text evidence="3">The sequence shown here is derived from an EMBL/GenBank/DDBJ whole genome shotgun (WGS) entry which is preliminary data.</text>
</comment>
<name>A0A9D4FFV2_DREPO</name>
<dbReference type="InterPro" id="IPR032675">
    <property type="entry name" value="LRR_dom_sf"/>
</dbReference>
<organism evidence="3 4">
    <name type="scientific">Dreissena polymorpha</name>
    <name type="common">Zebra mussel</name>
    <name type="synonym">Mytilus polymorpha</name>
    <dbReference type="NCBI Taxonomy" id="45954"/>
    <lineage>
        <taxon>Eukaryota</taxon>
        <taxon>Metazoa</taxon>
        <taxon>Spiralia</taxon>
        <taxon>Lophotrochozoa</taxon>
        <taxon>Mollusca</taxon>
        <taxon>Bivalvia</taxon>
        <taxon>Autobranchia</taxon>
        <taxon>Heteroconchia</taxon>
        <taxon>Euheterodonta</taxon>
        <taxon>Imparidentia</taxon>
        <taxon>Neoheterodontei</taxon>
        <taxon>Myida</taxon>
        <taxon>Dreissenoidea</taxon>
        <taxon>Dreissenidae</taxon>
        <taxon>Dreissena</taxon>
    </lineage>
</organism>
<dbReference type="InterPro" id="IPR036047">
    <property type="entry name" value="F-box-like_dom_sf"/>
</dbReference>
<evidence type="ECO:0000259" key="2">
    <source>
        <dbReference type="PROSITE" id="PS50181"/>
    </source>
</evidence>
<reference evidence="3" key="2">
    <citation type="submission" date="2020-11" db="EMBL/GenBank/DDBJ databases">
        <authorList>
            <person name="McCartney M.A."/>
            <person name="Auch B."/>
            <person name="Kono T."/>
            <person name="Mallez S."/>
            <person name="Becker A."/>
            <person name="Gohl D.M."/>
            <person name="Silverstein K.A.T."/>
            <person name="Koren S."/>
            <person name="Bechman K.B."/>
            <person name="Herman A."/>
            <person name="Abrahante J.E."/>
            <person name="Garbe J."/>
        </authorList>
    </citation>
    <scope>NUCLEOTIDE SEQUENCE</scope>
    <source>
        <strain evidence="3">Duluth1</strain>
        <tissue evidence="3">Whole animal</tissue>
    </source>
</reference>
<dbReference type="EMBL" id="JAIWYP010000007">
    <property type="protein sequence ID" value="KAH3795881.1"/>
    <property type="molecule type" value="Genomic_DNA"/>
</dbReference>
<proteinExistence type="predicted"/>
<dbReference type="PROSITE" id="PS50181">
    <property type="entry name" value="FBOX"/>
    <property type="match status" value="1"/>
</dbReference>
<dbReference type="InterPro" id="IPR006553">
    <property type="entry name" value="Leu-rich_rpt_Cys-con_subtyp"/>
</dbReference>
<keyword evidence="1" id="KW-0833">Ubl conjugation pathway</keyword>
<dbReference type="OrthoDB" id="2153609at2759"/>
<dbReference type="SUPFAM" id="SSF52047">
    <property type="entry name" value="RNI-like"/>
    <property type="match status" value="1"/>
</dbReference>
<dbReference type="InterPro" id="IPR057207">
    <property type="entry name" value="FBXL15_LRR"/>
</dbReference>
<reference evidence="3" key="1">
    <citation type="journal article" date="2019" name="bioRxiv">
        <title>The Genome of the Zebra Mussel, Dreissena polymorpha: A Resource for Invasive Species Research.</title>
        <authorList>
            <person name="McCartney M.A."/>
            <person name="Auch B."/>
            <person name="Kono T."/>
            <person name="Mallez S."/>
            <person name="Zhang Y."/>
            <person name="Obille A."/>
            <person name="Becker A."/>
            <person name="Abrahante J.E."/>
            <person name="Garbe J."/>
            <person name="Badalamenti J.P."/>
            <person name="Herman A."/>
            <person name="Mangelson H."/>
            <person name="Liachko I."/>
            <person name="Sullivan S."/>
            <person name="Sone E.D."/>
            <person name="Koren S."/>
            <person name="Silverstein K.A.T."/>
            <person name="Beckman K.B."/>
            <person name="Gohl D.M."/>
        </authorList>
    </citation>
    <scope>NUCLEOTIDE SEQUENCE</scope>
    <source>
        <strain evidence="3">Duluth1</strain>
        <tissue evidence="3">Whole animal</tissue>
    </source>
</reference>
<keyword evidence="4" id="KW-1185">Reference proteome</keyword>
<dbReference type="Gene3D" id="3.80.10.10">
    <property type="entry name" value="Ribonuclease Inhibitor"/>
    <property type="match status" value="2"/>
</dbReference>
<dbReference type="Pfam" id="PF25372">
    <property type="entry name" value="DUF7885"/>
    <property type="match status" value="1"/>
</dbReference>
<dbReference type="PANTHER" id="PTHR13318">
    <property type="entry name" value="PARTNER OF PAIRED, ISOFORM B-RELATED"/>
    <property type="match status" value="1"/>
</dbReference>
<dbReference type="SUPFAM" id="SSF81383">
    <property type="entry name" value="F-box domain"/>
    <property type="match status" value="1"/>
</dbReference>
<evidence type="ECO:0000313" key="3">
    <source>
        <dbReference type="EMBL" id="KAH3795881.1"/>
    </source>
</evidence>
<protein>
    <recommendedName>
        <fullName evidence="2">F-box domain-containing protein</fullName>
    </recommendedName>
</protein>